<organism evidence="1 2">
    <name type="scientific">Catharanthus roseus</name>
    <name type="common">Madagascar periwinkle</name>
    <name type="synonym">Vinca rosea</name>
    <dbReference type="NCBI Taxonomy" id="4058"/>
    <lineage>
        <taxon>Eukaryota</taxon>
        <taxon>Viridiplantae</taxon>
        <taxon>Streptophyta</taxon>
        <taxon>Embryophyta</taxon>
        <taxon>Tracheophyta</taxon>
        <taxon>Spermatophyta</taxon>
        <taxon>Magnoliopsida</taxon>
        <taxon>eudicotyledons</taxon>
        <taxon>Gunneridae</taxon>
        <taxon>Pentapetalae</taxon>
        <taxon>asterids</taxon>
        <taxon>lamiids</taxon>
        <taxon>Gentianales</taxon>
        <taxon>Apocynaceae</taxon>
        <taxon>Rauvolfioideae</taxon>
        <taxon>Vinceae</taxon>
        <taxon>Catharanthinae</taxon>
        <taxon>Catharanthus</taxon>
    </lineage>
</organism>
<protein>
    <submittedName>
        <fullName evidence="1">Uncharacterized protein</fullName>
    </submittedName>
</protein>
<evidence type="ECO:0000313" key="2">
    <source>
        <dbReference type="Proteomes" id="UP001060085"/>
    </source>
</evidence>
<proteinExistence type="predicted"/>
<dbReference type="Proteomes" id="UP001060085">
    <property type="component" value="Linkage Group LG05"/>
</dbReference>
<comment type="caution">
    <text evidence="1">The sequence shown here is derived from an EMBL/GenBank/DDBJ whole genome shotgun (WGS) entry which is preliminary data.</text>
</comment>
<evidence type="ECO:0000313" key="1">
    <source>
        <dbReference type="EMBL" id="KAI5663817.1"/>
    </source>
</evidence>
<gene>
    <name evidence="1" type="ORF">M9H77_23140</name>
</gene>
<keyword evidence="2" id="KW-1185">Reference proteome</keyword>
<reference evidence="2" key="1">
    <citation type="journal article" date="2023" name="Nat. Plants">
        <title>Single-cell RNA sequencing provides a high-resolution roadmap for understanding the multicellular compartmentation of specialized metabolism.</title>
        <authorList>
            <person name="Sun S."/>
            <person name="Shen X."/>
            <person name="Li Y."/>
            <person name="Li Y."/>
            <person name="Wang S."/>
            <person name="Li R."/>
            <person name="Zhang H."/>
            <person name="Shen G."/>
            <person name="Guo B."/>
            <person name="Wei J."/>
            <person name="Xu J."/>
            <person name="St-Pierre B."/>
            <person name="Chen S."/>
            <person name="Sun C."/>
        </authorList>
    </citation>
    <scope>NUCLEOTIDE SEQUENCE [LARGE SCALE GENOMIC DNA]</scope>
</reference>
<accession>A0ACC0ATP0</accession>
<name>A0ACC0ATP0_CATRO</name>
<sequence>MVISRTSFRMLKPCDIGWMLKRWQSEPWKNDGGQRPRDQLARGGVANVPGTTNAQNQIGGYNSSDEEEDLILAEDQNRPARRGGGKYNNNYNIQQNNDHDGGDFRLKVDIPSFYDIPQEKRVKLVACRLKGAAFAWWERLLHKRQREGYKEYEGGEKLSDKAELMIRDRGRSRFEGNRRTYGNDNFQMSNSGKDTSRSFTDRTKATQGCNQGTERKEDKGLVGIFITKS</sequence>
<dbReference type="EMBL" id="CM044705">
    <property type="protein sequence ID" value="KAI5663817.1"/>
    <property type="molecule type" value="Genomic_DNA"/>
</dbReference>